<dbReference type="AlphaFoldDB" id="R7TYM3"/>
<gene>
    <name evidence="2" type="ORF">CAPTEDRAFT_214707</name>
</gene>
<feature type="chain" id="PRO_5008787504" description="Sema domain-containing protein" evidence="1">
    <location>
        <begin position="19"/>
        <end position="417"/>
    </location>
</feature>
<dbReference type="EMBL" id="AMQN01011540">
    <property type="status" value="NOT_ANNOTATED_CDS"/>
    <property type="molecule type" value="Genomic_DNA"/>
</dbReference>
<feature type="signal peptide" evidence="1">
    <location>
        <begin position="1"/>
        <end position="18"/>
    </location>
</feature>
<reference evidence="2 4" key="2">
    <citation type="journal article" date="2013" name="Nature">
        <title>Insights into bilaterian evolution from three spiralian genomes.</title>
        <authorList>
            <person name="Simakov O."/>
            <person name="Marletaz F."/>
            <person name="Cho S.J."/>
            <person name="Edsinger-Gonzales E."/>
            <person name="Havlak P."/>
            <person name="Hellsten U."/>
            <person name="Kuo D.H."/>
            <person name="Larsson T."/>
            <person name="Lv J."/>
            <person name="Arendt D."/>
            <person name="Savage R."/>
            <person name="Osoegawa K."/>
            <person name="de Jong P."/>
            <person name="Grimwood J."/>
            <person name="Chapman J.A."/>
            <person name="Shapiro H."/>
            <person name="Aerts A."/>
            <person name="Otillar R.P."/>
            <person name="Terry A.Y."/>
            <person name="Boore J.L."/>
            <person name="Grigoriev I.V."/>
            <person name="Lindberg D.R."/>
            <person name="Seaver E.C."/>
            <person name="Weisblat D.A."/>
            <person name="Putnam N.H."/>
            <person name="Rokhsar D.S."/>
        </authorList>
    </citation>
    <scope>NUCLEOTIDE SEQUENCE</scope>
    <source>
        <strain evidence="2 4">I ESC-2004</strain>
    </source>
</reference>
<reference evidence="3" key="3">
    <citation type="submission" date="2015-06" db="UniProtKB">
        <authorList>
            <consortium name="EnsemblMetazoa"/>
        </authorList>
    </citation>
    <scope>IDENTIFICATION</scope>
</reference>
<evidence type="ECO:0008006" key="5">
    <source>
        <dbReference type="Google" id="ProtNLM"/>
    </source>
</evidence>
<organism evidence="2">
    <name type="scientific">Capitella teleta</name>
    <name type="common">Polychaete worm</name>
    <dbReference type="NCBI Taxonomy" id="283909"/>
    <lineage>
        <taxon>Eukaryota</taxon>
        <taxon>Metazoa</taxon>
        <taxon>Spiralia</taxon>
        <taxon>Lophotrochozoa</taxon>
        <taxon>Annelida</taxon>
        <taxon>Polychaeta</taxon>
        <taxon>Sedentaria</taxon>
        <taxon>Scolecida</taxon>
        <taxon>Capitellidae</taxon>
        <taxon>Capitella</taxon>
    </lineage>
</organism>
<protein>
    <recommendedName>
        <fullName evidence="5">Sema domain-containing protein</fullName>
    </recommendedName>
</protein>
<dbReference type="HOGENOM" id="CLU_659294_0_0_1"/>
<dbReference type="EnsemblMetazoa" id="CapteT214707">
    <property type="protein sequence ID" value="CapteP214707"/>
    <property type="gene ID" value="CapteG214707"/>
</dbReference>
<dbReference type="EMBL" id="KB308928">
    <property type="protein sequence ID" value="ELT96070.1"/>
    <property type="molecule type" value="Genomic_DNA"/>
</dbReference>
<name>R7TYM3_CAPTE</name>
<evidence type="ECO:0000313" key="2">
    <source>
        <dbReference type="EMBL" id="ELT96070.1"/>
    </source>
</evidence>
<dbReference type="Proteomes" id="UP000014760">
    <property type="component" value="Unassembled WGS sequence"/>
</dbReference>
<sequence>MSRMELFLWMALVAGVRPEYLYFSTPGDSVHPAGFYGSRINSSDGNFEDLFENGLNCVQYKTHTKTNLNIQSVSFDHVTKQALVSVYRDDHLTLVSKKLCQPDVTTSCSNSSTHVLFYEADLVFEKIGPFALHNGSVYFLLNRVEVLDVIVSQSDIELRRMEGCEEKYPVDGSTAFDVESCSKLISRLHTERFEDNQRMTSLGSLLVVGNKQPSFLTLLRHVTFTSSGTYASVEVILVLISPGGQRTTLDSQEVDTGFLTWNLHQLGDISYNDGLLCWSVVDRILCADWEPSSVELRNIRVLLSRGQATDVCKTAMQGQDLLSDVITGVAIRDKTGPVVYFGCATEPQAPAGSLGGAGLIDGSRIVALKSNSSVLFAGSMFYFETCDSDTAYVTDAVGKLAPTLVCILIISALTHTW</sequence>
<evidence type="ECO:0000313" key="4">
    <source>
        <dbReference type="Proteomes" id="UP000014760"/>
    </source>
</evidence>
<accession>R7TYM3</accession>
<evidence type="ECO:0000313" key="3">
    <source>
        <dbReference type="EnsemblMetazoa" id="CapteP214707"/>
    </source>
</evidence>
<keyword evidence="1" id="KW-0732">Signal</keyword>
<evidence type="ECO:0000256" key="1">
    <source>
        <dbReference type="SAM" id="SignalP"/>
    </source>
</evidence>
<proteinExistence type="predicted"/>
<reference evidence="4" key="1">
    <citation type="submission" date="2012-12" db="EMBL/GenBank/DDBJ databases">
        <authorList>
            <person name="Hellsten U."/>
            <person name="Grimwood J."/>
            <person name="Chapman J.A."/>
            <person name="Shapiro H."/>
            <person name="Aerts A."/>
            <person name="Otillar R.P."/>
            <person name="Terry A.Y."/>
            <person name="Boore J.L."/>
            <person name="Simakov O."/>
            <person name="Marletaz F."/>
            <person name="Cho S.-J."/>
            <person name="Edsinger-Gonzales E."/>
            <person name="Havlak P."/>
            <person name="Kuo D.-H."/>
            <person name="Larsson T."/>
            <person name="Lv J."/>
            <person name="Arendt D."/>
            <person name="Savage R."/>
            <person name="Osoegawa K."/>
            <person name="de Jong P."/>
            <person name="Lindberg D.R."/>
            <person name="Seaver E.C."/>
            <person name="Weisblat D.A."/>
            <person name="Putnam N.H."/>
            <person name="Grigoriev I.V."/>
            <person name="Rokhsar D.S."/>
        </authorList>
    </citation>
    <scope>NUCLEOTIDE SEQUENCE</scope>
    <source>
        <strain evidence="4">I ESC-2004</strain>
    </source>
</reference>
<keyword evidence="4" id="KW-1185">Reference proteome</keyword>
<dbReference type="OrthoDB" id="6320912at2759"/>